<dbReference type="RefSeq" id="YP_001426226.1">
    <property type="nucleotide sequence ID" value="NC_008603.1"/>
</dbReference>
<dbReference type="GeneID" id="5470024"/>
<dbReference type="EMBL" id="DQ890022">
    <property type="protein sequence ID" value="ABT15879.1"/>
    <property type="molecule type" value="Genomic_DNA"/>
</dbReference>
<evidence type="ECO:0000313" key="1">
    <source>
        <dbReference type="EMBL" id="ABT15879.1"/>
    </source>
</evidence>
<dbReference type="Proteomes" id="UP000204095">
    <property type="component" value="Segment"/>
</dbReference>
<dbReference type="KEGG" id="vg:5470024"/>
<name>A7J7U8_PBCVF</name>
<evidence type="ECO:0000313" key="2">
    <source>
        <dbReference type="Proteomes" id="UP000204095"/>
    </source>
</evidence>
<organism evidence="1 2">
    <name type="scientific">Paramecium bursaria Chlorella virus FR483</name>
    <name type="common">PBCV-FR483</name>
    <dbReference type="NCBI Taxonomy" id="399781"/>
    <lineage>
        <taxon>Viruses</taxon>
        <taxon>Varidnaviria</taxon>
        <taxon>Bamfordvirae</taxon>
        <taxon>Nucleocytoviricota</taxon>
        <taxon>Megaviricetes</taxon>
        <taxon>Algavirales</taxon>
        <taxon>Phycodnaviridae</taxon>
        <taxon>Chlorovirus</taxon>
        <taxon>Chlorovirus conductrix</taxon>
        <taxon>Paramecium bursaria Chlorella virus A1</taxon>
    </lineage>
</organism>
<proteinExistence type="predicted"/>
<reference evidence="1 2" key="1">
    <citation type="journal article" date="2007" name="Virology">
        <title>Sequence and annotation of the 314-kb MT325 and the 321-kb FR483 viruses that infect Chlorella Pbi.</title>
        <authorList>
            <person name="Fitzgerald L.A."/>
            <person name="Graves M.V."/>
            <person name="Li X."/>
            <person name="Feldblyum T."/>
            <person name="Hartigan J."/>
            <person name="Van Etten J.L."/>
        </authorList>
    </citation>
    <scope>NUCLEOTIDE SEQUENCE [LARGE SCALE GENOMIC DNA]</scope>
    <source>
        <strain evidence="1 2">FR483</strain>
    </source>
</reference>
<sequence length="71" mass="8066">MFPTATRVSHSIRTTPRISYGYARGIHTSLWLRTKIVYTLFGRCTLRFAVFISPVATSVYGSRRTLPCIVN</sequence>
<gene>
    <name evidence="1" type="primary">n594L</name>
    <name evidence="1" type="ORF">FR483_n594L</name>
</gene>
<protein>
    <submittedName>
        <fullName evidence="1">Uncharacterized protein n594L</fullName>
    </submittedName>
</protein>
<organismHost>
    <name type="scientific">Paramecium bursaria</name>
    <dbReference type="NCBI Taxonomy" id="74790"/>
</organismHost>
<accession>A7J7U8</accession>